<proteinExistence type="predicted"/>
<reference evidence="2 3" key="1">
    <citation type="submission" date="2019-11" db="EMBL/GenBank/DDBJ databases">
        <title>Whole genome sequence of Oryza granulata.</title>
        <authorList>
            <person name="Li W."/>
        </authorList>
    </citation>
    <scope>NUCLEOTIDE SEQUENCE [LARGE SCALE GENOMIC DNA]</scope>
    <source>
        <strain evidence="3">cv. Menghai</strain>
        <tissue evidence="2">Leaf</tissue>
    </source>
</reference>
<dbReference type="EMBL" id="SPHZ02000006">
    <property type="protein sequence ID" value="KAF0910690.1"/>
    <property type="molecule type" value="Genomic_DNA"/>
</dbReference>
<keyword evidence="3" id="KW-1185">Reference proteome</keyword>
<dbReference type="Proteomes" id="UP000479710">
    <property type="component" value="Unassembled WGS sequence"/>
</dbReference>
<evidence type="ECO:0000313" key="2">
    <source>
        <dbReference type="EMBL" id="KAF0910690.1"/>
    </source>
</evidence>
<organism evidence="2 3">
    <name type="scientific">Oryza meyeriana var. granulata</name>
    <dbReference type="NCBI Taxonomy" id="110450"/>
    <lineage>
        <taxon>Eukaryota</taxon>
        <taxon>Viridiplantae</taxon>
        <taxon>Streptophyta</taxon>
        <taxon>Embryophyta</taxon>
        <taxon>Tracheophyta</taxon>
        <taxon>Spermatophyta</taxon>
        <taxon>Magnoliopsida</taxon>
        <taxon>Liliopsida</taxon>
        <taxon>Poales</taxon>
        <taxon>Poaceae</taxon>
        <taxon>BOP clade</taxon>
        <taxon>Oryzoideae</taxon>
        <taxon>Oryzeae</taxon>
        <taxon>Oryzinae</taxon>
        <taxon>Oryza</taxon>
        <taxon>Oryza meyeriana</taxon>
    </lineage>
</organism>
<protein>
    <submittedName>
        <fullName evidence="2">Uncharacterized protein</fullName>
    </submittedName>
</protein>
<name>A0A6G1DE10_9ORYZ</name>
<dbReference type="AlphaFoldDB" id="A0A6G1DE10"/>
<gene>
    <name evidence="2" type="ORF">E2562_004682</name>
</gene>
<feature type="region of interest" description="Disordered" evidence="1">
    <location>
        <begin position="1"/>
        <end position="38"/>
    </location>
</feature>
<sequence length="68" mass="7100">MERCPRIEPPMRCHEHTSADADTAPSAAVKRSPKFQGGAADSTTVAAWETELGSGQWCMAAGGGASEH</sequence>
<comment type="caution">
    <text evidence="2">The sequence shown here is derived from an EMBL/GenBank/DDBJ whole genome shotgun (WGS) entry which is preliminary data.</text>
</comment>
<evidence type="ECO:0000256" key="1">
    <source>
        <dbReference type="SAM" id="MobiDB-lite"/>
    </source>
</evidence>
<feature type="compositionally biased region" description="Basic and acidic residues" evidence="1">
    <location>
        <begin position="1"/>
        <end position="19"/>
    </location>
</feature>
<accession>A0A6G1DE10</accession>
<evidence type="ECO:0000313" key="3">
    <source>
        <dbReference type="Proteomes" id="UP000479710"/>
    </source>
</evidence>